<dbReference type="AlphaFoldDB" id="A0AAD7R655"/>
<comment type="caution">
    <text evidence="2">The sequence shown here is derived from an EMBL/GenBank/DDBJ whole genome shotgun (WGS) entry which is preliminary data.</text>
</comment>
<feature type="domain" description="VLIG-type G" evidence="1">
    <location>
        <begin position="347"/>
        <end position="588"/>
    </location>
</feature>
<dbReference type="EMBL" id="JAINUG010000522">
    <property type="protein sequence ID" value="KAJ8366963.1"/>
    <property type="molecule type" value="Genomic_DNA"/>
</dbReference>
<evidence type="ECO:0000313" key="3">
    <source>
        <dbReference type="Proteomes" id="UP001221898"/>
    </source>
</evidence>
<sequence length="852" mass="97896">MSKGAKREGIQGEMKESTEGAKIGAKILKWKKLTEEELPRVSSVINETSQSDERKDLQKKIHILDNLMKPLPRNAHPAPQIKKTVQKKQQHIFNVPVPIVSFVRLGKSSNSKSQILSNIINKRKHPVFFNRHCHGSMRHCLLMDGVVEIVWYCGGSNDRDVLDDCVAFVNLHGDASNHPAQLRFLQEVSSVTVLLHSENALEKRAKEQSEEKQTLYMLQWLQIFLEEYTTVTHANLQEKYHSIWTEMRQGKDKELERKLEQVSEEIRAISVGLQHLMREMSQLYEAVKSVATNEDFTDVRCIDTLPRIGAEMLIAGYPLELMDGDVAHVPLEWIKAVFDKLIQKLGDKKVFVLSVLGLQSSGKSTLLNTMFGLQFAVSAGRCTRGAFMQLLEVDEEMRANLQFDFVLVVDTEGLRSPELSSEATLRHDYELATFIIGVGNMTLINIMGENPCEMQDILQICVQAFMRMTSVKINTSCIFVHQNVSEMTASDKNHEGRRCLQKRLDQMTVTAAKEENLDIRSFSDIIQFDLDSQVFYFKNLLEGDPPMAPPNPSYSQNVQELKNKLFSIAQGQAGCNLPTLSEVKERIKDLWDSLLRENFVFSFRNTLEIAVYSKLEKVYGQWSWSIRKHALEIQQSWRNKINSNLKDTVCGLDLMEEFAEIYKTLTGEIDAYFKSGEHPEILVSWRANIDKRFESLRDQLIDDTQRKCTDVLNIKKCRSELDIKRIDYEAELLNMSRSLASELQDQQLTSEQMRSLFNELWNKWATKIASKKLPQKDVDIQAVVEGILHKHFIMEKDILKEIQQQKKTQSLQFRVDKHVPLNWIQWLKEKVPWFNNASIQREGTGPGAQRGS</sequence>
<gene>
    <name evidence="2" type="ORF">AAFF_G00336320</name>
</gene>
<dbReference type="SUPFAM" id="SSF52540">
    <property type="entry name" value="P-loop containing nucleoside triphosphate hydrolases"/>
    <property type="match status" value="1"/>
</dbReference>
<keyword evidence="3" id="KW-1185">Reference proteome</keyword>
<organism evidence="2 3">
    <name type="scientific">Aldrovandia affinis</name>
    <dbReference type="NCBI Taxonomy" id="143900"/>
    <lineage>
        <taxon>Eukaryota</taxon>
        <taxon>Metazoa</taxon>
        <taxon>Chordata</taxon>
        <taxon>Craniata</taxon>
        <taxon>Vertebrata</taxon>
        <taxon>Euteleostomi</taxon>
        <taxon>Actinopterygii</taxon>
        <taxon>Neopterygii</taxon>
        <taxon>Teleostei</taxon>
        <taxon>Notacanthiformes</taxon>
        <taxon>Halosauridae</taxon>
        <taxon>Aldrovandia</taxon>
    </lineage>
</organism>
<dbReference type="InterPro" id="IPR030383">
    <property type="entry name" value="G_VLIG_dom"/>
</dbReference>
<evidence type="ECO:0000259" key="1">
    <source>
        <dbReference type="PROSITE" id="PS51717"/>
    </source>
</evidence>
<dbReference type="PANTHER" id="PTHR22796:SF6">
    <property type="entry name" value="INTERFERON-INDUCED VERY LARGE GTPASE 1-RELATED"/>
    <property type="match status" value="1"/>
</dbReference>
<dbReference type="Pfam" id="PF25974">
    <property type="entry name" value="URGCP_9th"/>
    <property type="match status" value="1"/>
</dbReference>
<dbReference type="PANTHER" id="PTHR22796">
    <property type="entry name" value="URG4-RELATED"/>
    <property type="match status" value="1"/>
</dbReference>
<reference evidence="2" key="1">
    <citation type="journal article" date="2023" name="Science">
        <title>Genome structures resolve the early diversification of teleost fishes.</title>
        <authorList>
            <person name="Parey E."/>
            <person name="Louis A."/>
            <person name="Montfort J."/>
            <person name="Bouchez O."/>
            <person name="Roques C."/>
            <person name="Iampietro C."/>
            <person name="Lluch J."/>
            <person name="Castinel A."/>
            <person name="Donnadieu C."/>
            <person name="Desvignes T."/>
            <person name="Floi Bucao C."/>
            <person name="Jouanno E."/>
            <person name="Wen M."/>
            <person name="Mejri S."/>
            <person name="Dirks R."/>
            <person name="Jansen H."/>
            <person name="Henkel C."/>
            <person name="Chen W.J."/>
            <person name="Zahm M."/>
            <person name="Cabau C."/>
            <person name="Klopp C."/>
            <person name="Thompson A.W."/>
            <person name="Robinson-Rechavi M."/>
            <person name="Braasch I."/>
            <person name="Lecointre G."/>
            <person name="Bobe J."/>
            <person name="Postlethwait J.H."/>
            <person name="Berthelot C."/>
            <person name="Roest Crollius H."/>
            <person name="Guiguen Y."/>
        </authorList>
    </citation>
    <scope>NUCLEOTIDE SEQUENCE</scope>
    <source>
        <strain evidence="2">NC1722</strain>
    </source>
</reference>
<dbReference type="InterPro" id="IPR027417">
    <property type="entry name" value="P-loop_NTPase"/>
</dbReference>
<accession>A0AAD7R655</accession>
<dbReference type="PROSITE" id="PS51717">
    <property type="entry name" value="G_VLIG"/>
    <property type="match status" value="1"/>
</dbReference>
<dbReference type="Proteomes" id="UP001221898">
    <property type="component" value="Unassembled WGS sequence"/>
</dbReference>
<name>A0AAD7R655_9TELE</name>
<protein>
    <recommendedName>
        <fullName evidence="1">VLIG-type G domain-containing protein</fullName>
    </recommendedName>
</protein>
<dbReference type="Pfam" id="PF25683">
    <property type="entry name" value="URGCP_GTPase"/>
    <property type="match status" value="1"/>
</dbReference>
<dbReference type="GO" id="GO:0005525">
    <property type="term" value="F:GTP binding"/>
    <property type="evidence" value="ECO:0007669"/>
    <property type="project" value="InterPro"/>
</dbReference>
<dbReference type="Gene3D" id="3.40.50.300">
    <property type="entry name" value="P-loop containing nucleotide triphosphate hydrolases"/>
    <property type="match status" value="1"/>
</dbReference>
<proteinExistence type="predicted"/>
<evidence type="ECO:0000313" key="2">
    <source>
        <dbReference type="EMBL" id="KAJ8366963.1"/>
    </source>
</evidence>
<dbReference type="InterPro" id="IPR058641">
    <property type="entry name" value="GVIN1_dom"/>
</dbReference>